<name>A0ABR6ZV02_9BURK</name>
<evidence type="ECO:0000259" key="3">
    <source>
        <dbReference type="PROSITE" id="PS51186"/>
    </source>
</evidence>
<dbReference type="CDD" id="cd04301">
    <property type="entry name" value="NAT_SF"/>
    <property type="match status" value="1"/>
</dbReference>
<dbReference type="Gene3D" id="3.40.630.30">
    <property type="match status" value="1"/>
</dbReference>
<dbReference type="InterPro" id="IPR000182">
    <property type="entry name" value="GNAT_dom"/>
</dbReference>
<proteinExistence type="predicted"/>
<evidence type="ECO:0000313" key="5">
    <source>
        <dbReference type="Proteomes" id="UP000650424"/>
    </source>
</evidence>
<gene>
    <name evidence="4" type="ORF">H8L32_19675</name>
</gene>
<reference evidence="4 5" key="1">
    <citation type="submission" date="2020-08" db="EMBL/GenBank/DDBJ databases">
        <title>Novel species isolated from subtropical streams in China.</title>
        <authorList>
            <person name="Lu H."/>
        </authorList>
    </citation>
    <scope>NUCLEOTIDE SEQUENCE [LARGE SCALE GENOMIC DNA]</scope>
    <source>
        <strain evidence="4 5">CY18W</strain>
    </source>
</reference>
<keyword evidence="2" id="KW-0012">Acyltransferase</keyword>
<sequence length="159" mass="17917">MHIVVREAAFEDAQLIAHLTRTCWSEKVATSSTGHHESSERVNHDLMQGGGFVLLIDDEPAGSVRWLPVDAESNCWEMLRMGVLPAFRGETLSQHLLEAVIHAAQIAGIEELRLGVRSDQPRLLDLYAAFEFELAPELEYSHANPNEPAPYVMRRFLRN</sequence>
<dbReference type="InterPro" id="IPR016181">
    <property type="entry name" value="Acyl_CoA_acyltransferase"/>
</dbReference>
<keyword evidence="5" id="KW-1185">Reference proteome</keyword>
<organism evidence="4 5">
    <name type="scientific">Undibacterium hunanense</name>
    <dbReference type="NCBI Taxonomy" id="2762292"/>
    <lineage>
        <taxon>Bacteria</taxon>
        <taxon>Pseudomonadati</taxon>
        <taxon>Pseudomonadota</taxon>
        <taxon>Betaproteobacteria</taxon>
        <taxon>Burkholderiales</taxon>
        <taxon>Oxalobacteraceae</taxon>
        <taxon>Undibacterium</taxon>
    </lineage>
</organism>
<dbReference type="InterPro" id="IPR050832">
    <property type="entry name" value="Bact_Acetyltransf"/>
</dbReference>
<dbReference type="Pfam" id="PF00583">
    <property type="entry name" value="Acetyltransf_1"/>
    <property type="match status" value="1"/>
</dbReference>
<keyword evidence="1" id="KW-0808">Transferase</keyword>
<dbReference type="EMBL" id="JACOGF010000011">
    <property type="protein sequence ID" value="MBC3919706.1"/>
    <property type="molecule type" value="Genomic_DNA"/>
</dbReference>
<comment type="caution">
    <text evidence="4">The sequence shown here is derived from an EMBL/GenBank/DDBJ whole genome shotgun (WGS) entry which is preliminary data.</text>
</comment>
<dbReference type="PANTHER" id="PTHR43877">
    <property type="entry name" value="AMINOALKYLPHOSPHONATE N-ACETYLTRANSFERASE-RELATED-RELATED"/>
    <property type="match status" value="1"/>
</dbReference>
<protein>
    <submittedName>
        <fullName evidence="4">GNAT family N-acetyltransferase</fullName>
    </submittedName>
</protein>
<evidence type="ECO:0000256" key="2">
    <source>
        <dbReference type="ARBA" id="ARBA00023315"/>
    </source>
</evidence>
<dbReference type="RefSeq" id="WP_186948974.1">
    <property type="nucleotide sequence ID" value="NZ_JACOGF010000011.1"/>
</dbReference>
<accession>A0ABR6ZV02</accession>
<dbReference type="Proteomes" id="UP000650424">
    <property type="component" value="Unassembled WGS sequence"/>
</dbReference>
<evidence type="ECO:0000256" key="1">
    <source>
        <dbReference type="ARBA" id="ARBA00022679"/>
    </source>
</evidence>
<feature type="domain" description="N-acetyltransferase" evidence="3">
    <location>
        <begin position="3"/>
        <end position="158"/>
    </location>
</feature>
<dbReference type="PANTHER" id="PTHR43877:SF1">
    <property type="entry name" value="ACETYLTRANSFERASE"/>
    <property type="match status" value="1"/>
</dbReference>
<dbReference type="SUPFAM" id="SSF55729">
    <property type="entry name" value="Acyl-CoA N-acyltransferases (Nat)"/>
    <property type="match status" value="1"/>
</dbReference>
<dbReference type="PROSITE" id="PS51186">
    <property type="entry name" value="GNAT"/>
    <property type="match status" value="1"/>
</dbReference>
<evidence type="ECO:0000313" key="4">
    <source>
        <dbReference type="EMBL" id="MBC3919706.1"/>
    </source>
</evidence>